<dbReference type="PANTHER" id="PTHR40202">
    <property type="match status" value="1"/>
</dbReference>
<name>A0A9W8GPA4_9FUNG</name>
<dbReference type="InterPro" id="IPR052567">
    <property type="entry name" value="OP_Dioxygenase"/>
</dbReference>
<dbReference type="EMBL" id="JANBUH010001481">
    <property type="protein sequence ID" value="KAJ2745111.1"/>
    <property type="molecule type" value="Genomic_DNA"/>
</dbReference>
<proteinExistence type="predicted"/>
<evidence type="ECO:0000313" key="2">
    <source>
        <dbReference type="Proteomes" id="UP001140011"/>
    </source>
</evidence>
<dbReference type="Proteomes" id="UP001140011">
    <property type="component" value="Unassembled WGS sequence"/>
</dbReference>
<reference evidence="1" key="1">
    <citation type="submission" date="2022-07" db="EMBL/GenBank/DDBJ databases">
        <title>Phylogenomic reconstructions and comparative analyses of Kickxellomycotina fungi.</title>
        <authorList>
            <person name="Reynolds N.K."/>
            <person name="Stajich J.E."/>
            <person name="Barry K."/>
            <person name="Grigoriev I.V."/>
            <person name="Crous P."/>
            <person name="Smith M.E."/>
        </authorList>
    </citation>
    <scope>NUCLEOTIDE SEQUENCE</scope>
    <source>
        <strain evidence="1">BCRC 34297</strain>
    </source>
</reference>
<keyword evidence="2" id="KW-1185">Reference proteome</keyword>
<dbReference type="PANTHER" id="PTHR40202:SF1">
    <property type="entry name" value="HD DOMAIN-CONTAINING PROTEIN"/>
    <property type="match status" value="1"/>
</dbReference>
<dbReference type="OrthoDB" id="445007at2759"/>
<dbReference type="AlphaFoldDB" id="A0A9W8GPA4"/>
<comment type="caution">
    <text evidence="1">The sequence shown here is derived from an EMBL/GenBank/DDBJ whole genome shotgun (WGS) entry which is preliminary data.</text>
</comment>
<organism evidence="1 2">
    <name type="scientific">Coemansia pectinata</name>
    <dbReference type="NCBI Taxonomy" id="1052879"/>
    <lineage>
        <taxon>Eukaryota</taxon>
        <taxon>Fungi</taxon>
        <taxon>Fungi incertae sedis</taxon>
        <taxon>Zoopagomycota</taxon>
        <taxon>Kickxellomycotina</taxon>
        <taxon>Kickxellomycetes</taxon>
        <taxon>Kickxellales</taxon>
        <taxon>Kickxellaceae</taxon>
        <taxon>Coemansia</taxon>
    </lineage>
</organism>
<dbReference type="Gene3D" id="1.10.3210.10">
    <property type="entry name" value="Hypothetical protein af1432"/>
    <property type="match status" value="1"/>
</dbReference>
<evidence type="ECO:0000313" key="1">
    <source>
        <dbReference type="EMBL" id="KAJ2745111.1"/>
    </source>
</evidence>
<sequence length="209" mass="23223">MSTSTTDMSPEQRVNMVFELLQTSSKKEHIDGEMTQLDHALQAAQLAKNDGADEETILAALLLDIGSLIPLTEQRSDTPGKEGIGYKLTDMARTVGFHVCSVFRNLGFSNKTSELIESNVMAKRYILTVDPLYIDNSKPVTVSYAVLRGGQLSPTEMAEFEKDPLFKQKVQLAKWDAAATKTTDITPPALDTYRDMAIRNILMSIRTLY</sequence>
<protein>
    <submittedName>
        <fullName evidence="1">Uncharacterized protein</fullName>
    </submittedName>
</protein>
<dbReference type="SUPFAM" id="SSF109604">
    <property type="entry name" value="HD-domain/PDEase-like"/>
    <property type="match status" value="1"/>
</dbReference>
<accession>A0A9W8GPA4</accession>
<gene>
    <name evidence="1" type="ORF">GGI19_006537</name>
</gene>